<protein>
    <submittedName>
        <fullName evidence="1">Uncharacterized protein</fullName>
    </submittedName>
</protein>
<evidence type="ECO:0000313" key="1">
    <source>
        <dbReference type="EMBL" id="UXX80264.1"/>
    </source>
</evidence>
<reference evidence="1" key="1">
    <citation type="submission" date="2022-10" db="EMBL/GenBank/DDBJ databases">
        <title>Comparative genomics and taxonomic characterization of three novel marine species of genus Reichenbachiella exhibiting antioxidant and polysaccharide degradation activities.</title>
        <authorList>
            <person name="Muhammad N."/>
            <person name="Lee Y.-J."/>
            <person name="Ko J."/>
            <person name="Kim S.-G."/>
        </authorList>
    </citation>
    <scope>NUCLEOTIDE SEQUENCE</scope>
    <source>
        <strain evidence="1">Wsw4-B4</strain>
    </source>
</reference>
<organism evidence="1 2">
    <name type="scientific">Reichenbachiella carrageenanivorans</name>
    <dbReference type="NCBI Taxonomy" id="2979869"/>
    <lineage>
        <taxon>Bacteria</taxon>
        <taxon>Pseudomonadati</taxon>
        <taxon>Bacteroidota</taxon>
        <taxon>Cytophagia</taxon>
        <taxon>Cytophagales</taxon>
        <taxon>Reichenbachiellaceae</taxon>
        <taxon>Reichenbachiella</taxon>
    </lineage>
</organism>
<dbReference type="EMBL" id="CP106735">
    <property type="protein sequence ID" value="UXX80264.1"/>
    <property type="molecule type" value="Genomic_DNA"/>
</dbReference>
<gene>
    <name evidence="1" type="ORF">N7E81_04010</name>
</gene>
<dbReference type="RefSeq" id="WP_263051994.1">
    <property type="nucleotide sequence ID" value="NZ_CP106735.1"/>
</dbReference>
<evidence type="ECO:0000313" key="2">
    <source>
        <dbReference type="Proteomes" id="UP001062165"/>
    </source>
</evidence>
<accession>A0ABY6D280</accession>
<keyword evidence="2" id="KW-1185">Reference proteome</keyword>
<proteinExistence type="predicted"/>
<name>A0ABY6D280_9BACT</name>
<dbReference type="Proteomes" id="UP001062165">
    <property type="component" value="Chromosome"/>
</dbReference>
<sequence length="284" mass="31401">MCGIEGHCQLKKFYTVKDEASFDTIAFSLKATSSTCFVHLADNENPLTIYGNPSLSEVNPTFHTNIKNKTNKVDLHLEDYNQKGLSQAISYSMFGNENSEKNYWKVFLTNQKIYDLDLKYGVGDAFVNLSDLAVSKFKIESGSANVKVIYDDRSTNKCAMDTFYVNVDVGNLITKNVNKSNAKIVIADVGFGTAVLDFGKGVKEHCKINVSVGAGKLKIILPENNFPAIVSFKSSPLCNIALDQGFEQVSDHVYVNRSYSADAPNLMEFNVDVALGNITFEYAK</sequence>